<reference evidence="2 3" key="1">
    <citation type="submission" date="2020-12" db="EMBL/GenBank/DDBJ databases">
        <title>Bacterial novel species Pedobacter sp. SD-b isolated from soil.</title>
        <authorList>
            <person name="Jung H.-Y."/>
        </authorList>
    </citation>
    <scope>NUCLEOTIDE SEQUENCE [LARGE SCALE GENOMIC DNA]</scope>
    <source>
        <strain evidence="2 3">SD-b</strain>
    </source>
</reference>
<dbReference type="InterPro" id="IPR002716">
    <property type="entry name" value="PIN_dom"/>
</dbReference>
<dbReference type="Gene3D" id="3.40.50.1010">
    <property type="entry name" value="5'-nuclease"/>
    <property type="match status" value="1"/>
</dbReference>
<dbReference type="Pfam" id="PF01850">
    <property type="entry name" value="PIN"/>
    <property type="match status" value="1"/>
</dbReference>
<dbReference type="InterPro" id="IPR052919">
    <property type="entry name" value="TA_system_RNase"/>
</dbReference>
<dbReference type="RefSeq" id="WP_200586671.1">
    <property type="nucleotide sequence ID" value="NZ_JAEHFY010000016.1"/>
</dbReference>
<name>A0ABS1BLB5_9SPHI</name>
<dbReference type="InterPro" id="IPR041705">
    <property type="entry name" value="PIN_Sll0205"/>
</dbReference>
<sequence>MALLIDTQVIIWLENNPNKFSKETKRILSIEDVVYFSHASIWEMSIKLKIGKLFLDENLEKFFLNFQNTYKFQPLPIKQSHIYQTEQLDLHHKDPFDRLIVAQSMIENLSIVSSDVIFDKYIDNRIW</sequence>
<proteinExistence type="predicted"/>
<evidence type="ECO:0000313" key="2">
    <source>
        <dbReference type="EMBL" id="MBK0383687.1"/>
    </source>
</evidence>
<dbReference type="Proteomes" id="UP000660024">
    <property type="component" value="Unassembled WGS sequence"/>
</dbReference>
<feature type="domain" description="PIN" evidence="1">
    <location>
        <begin position="4"/>
        <end position="121"/>
    </location>
</feature>
<evidence type="ECO:0000313" key="3">
    <source>
        <dbReference type="Proteomes" id="UP000660024"/>
    </source>
</evidence>
<dbReference type="InterPro" id="IPR029060">
    <property type="entry name" value="PIN-like_dom_sf"/>
</dbReference>
<evidence type="ECO:0000259" key="1">
    <source>
        <dbReference type="Pfam" id="PF01850"/>
    </source>
</evidence>
<comment type="caution">
    <text evidence="2">The sequence shown here is derived from an EMBL/GenBank/DDBJ whole genome shotgun (WGS) entry which is preliminary data.</text>
</comment>
<dbReference type="PANTHER" id="PTHR36173:SF2">
    <property type="entry name" value="RIBONUCLEASE VAPC16"/>
    <property type="match status" value="1"/>
</dbReference>
<dbReference type="PANTHER" id="PTHR36173">
    <property type="entry name" value="RIBONUCLEASE VAPC16-RELATED"/>
    <property type="match status" value="1"/>
</dbReference>
<organism evidence="2 3">
    <name type="scientific">Pedobacter segetis</name>
    <dbReference type="NCBI Taxonomy" id="2793069"/>
    <lineage>
        <taxon>Bacteria</taxon>
        <taxon>Pseudomonadati</taxon>
        <taxon>Bacteroidota</taxon>
        <taxon>Sphingobacteriia</taxon>
        <taxon>Sphingobacteriales</taxon>
        <taxon>Sphingobacteriaceae</taxon>
        <taxon>Pedobacter</taxon>
    </lineage>
</organism>
<keyword evidence="3" id="KW-1185">Reference proteome</keyword>
<dbReference type="EMBL" id="JAEHFY010000016">
    <property type="protein sequence ID" value="MBK0383687.1"/>
    <property type="molecule type" value="Genomic_DNA"/>
</dbReference>
<protein>
    <submittedName>
        <fullName evidence="2">Type II toxin-antitoxin system VapC family toxin</fullName>
    </submittedName>
</protein>
<accession>A0ABS1BLB5</accession>
<gene>
    <name evidence="2" type="ORF">I5M32_12025</name>
</gene>
<dbReference type="CDD" id="cd09872">
    <property type="entry name" value="PIN_Sll0205-like"/>
    <property type="match status" value="1"/>
</dbReference>
<dbReference type="SUPFAM" id="SSF88723">
    <property type="entry name" value="PIN domain-like"/>
    <property type="match status" value="1"/>
</dbReference>